<dbReference type="InterPro" id="IPR029052">
    <property type="entry name" value="Metallo-depent_PP-like"/>
</dbReference>
<keyword evidence="2" id="KW-0614">Plasmid</keyword>
<dbReference type="Pfam" id="PF00149">
    <property type="entry name" value="Metallophos"/>
    <property type="match status" value="1"/>
</dbReference>
<dbReference type="InterPro" id="IPR004843">
    <property type="entry name" value="Calcineurin-like_PHP"/>
</dbReference>
<name>A0A2S2CWL5_9PROT</name>
<evidence type="ECO:0000313" key="2">
    <source>
        <dbReference type="EMBL" id="AWK88805.1"/>
    </source>
</evidence>
<sequence length="254" mass="28030">MLNIARRLWPESKPVPASVPRGVRVYAVGDIHGRLDLLDQLLGQIQRDAALAPDRVKYLVFLGDYVDRGPHSSLVVERLATCPLPGFGSVHLRGNHEATMLGFLRDIRVGPDWLAYGGTATLASYGVPPPCEDAPPTFMAEAQRRLTAALPAHHRSFLAGLRTSLSIGDYHFVHAGVRPGVPLDRQSDDDRLWIRREFLESRTDHGKVIVHGHTIAPEPDIRANRIGIDTGAFATNRLTCLILDGTDRRFLCTV</sequence>
<reference evidence="3" key="1">
    <citation type="submission" date="2018-05" db="EMBL/GenBank/DDBJ databases">
        <title>Azospirillum thermophila sp. nov., a novel isolated from hot spring.</title>
        <authorList>
            <person name="Zhao Z."/>
        </authorList>
    </citation>
    <scope>NUCLEOTIDE SEQUENCE [LARGE SCALE GENOMIC DNA]</scope>
    <source>
        <strain evidence="3">CFH 70021</strain>
        <plasmid evidence="3">unnamed1</plasmid>
    </source>
</reference>
<dbReference type="RefSeq" id="WP_109331456.1">
    <property type="nucleotide sequence ID" value="NZ_CP029356.1"/>
</dbReference>
<evidence type="ECO:0000313" key="3">
    <source>
        <dbReference type="Proteomes" id="UP000245629"/>
    </source>
</evidence>
<dbReference type="AlphaFoldDB" id="A0A2S2CWL5"/>
<protein>
    <submittedName>
        <fullName evidence="2">Serine/threonine protein phosphatase</fullName>
    </submittedName>
</protein>
<proteinExistence type="predicted"/>
<dbReference type="PANTHER" id="PTHR42850">
    <property type="entry name" value="METALLOPHOSPHOESTERASE"/>
    <property type="match status" value="1"/>
</dbReference>
<gene>
    <name evidence="2" type="ORF">DEW08_22280</name>
</gene>
<dbReference type="KEGG" id="azz:DEW08_22280"/>
<dbReference type="Proteomes" id="UP000245629">
    <property type="component" value="Plasmid unnamed1"/>
</dbReference>
<dbReference type="GO" id="GO:0110154">
    <property type="term" value="P:RNA decapping"/>
    <property type="evidence" value="ECO:0007669"/>
    <property type="project" value="TreeGrafter"/>
</dbReference>
<organism evidence="2 3">
    <name type="scientific">Azospirillum thermophilum</name>
    <dbReference type="NCBI Taxonomy" id="2202148"/>
    <lineage>
        <taxon>Bacteria</taxon>
        <taxon>Pseudomonadati</taxon>
        <taxon>Pseudomonadota</taxon>
        <taxon>Alphaproteobacteria</taxon>
        <taxon>Rhodospirillales</taxon>
        <taxon>Azospirillaceae</taxon>
        <taxon>Azospirillum</taxon>
    </lineage>
</organism>
<dbReference type="OrthoDB" id="9807890at2"/>
<dbReference type="PANTHER" id="PTHR42850:SF4">
    <property type="entry name" value="ZINC-DEPENDENT ENDOPOLYPHOSPHATASE"/>
    <property type="match status" value="1"/>
</dbReference>
<dbReference type="GO" id="GO:0016791">
    <property type="term" value="F:phosphatase activity"/>
    <property type="evidence" value="ECO:0007669"/>
    <property type="project" value="TreeGrafter"/>
</dbReference>
<feature type="domain" description="Calcineurin-like phosphoesterase" evidence="1">
    <location>
        <begin position="24"/>
        <end position="217"/>
    </location>
</feature>
<dbReference type="GO" id="GO:0005737">
    <property type="term" value="C:cytoplasm"/>
    <property type="evidence" value="ECO:0007669"/>
    <property type="project" value="TreeGrafter"/>
</dbReference>
<dbReference type="Gene3D" id="3.60.21.10">
    <property type="match status" value="1"/>
</dbReference>
<geneLocation type="plasmid" evidence="2 3">
    <name>unnamed1</name>
</geneLocation>
<accession>A0A2S2CWL5</accession>
<dbReference type="SUPFAM" id="SSF56300">
    <property type="entry name" value="Metallo-dependent phosphatases"/>
    <property type="match status" value="1"/>
</dbReference>
<evidence type="ECO:0000259" key="1">
    <source>
        <dbReference type="Pfam" id="PF00149"/>
    </source>
</evidence>
<dbReference type="EMBL" id="CP029356">
    <property type="protein sequence ID" value="AWK88805.1"/>
    <property type="molecule type" value="Genomic_DNA"/>
</dbReference>
<keyword evidence="3" id="KW-1185">Reference proteome</keyword>
<dbReference type="GO" id="GO:0008803">
    <property type="term" value="F:bis(5'-nucleosyl)-tetraphosphatase (symmetrical) activity"/>
    <property type="evidence" value="ECO:0007669"/>
    <property type="project" value="TreeGrafter"/>
</dbReference>
<dbReference type="InterPro" id="IPR050126">
    <property type="entry name" value="Ap4A_hydrolase"/>
</dbReference>